<reference evidence="7 8" key="1">
    <citation type="journal article" date="2007" name="Proc. Natl. Acad. Sci. U.S.A.">
        <title>Independent sorting-out of thousands of duplicated gene pairs in two yeast species descended from a whole-genome duplication.</title>
        <authorList>
            <person name="Scannell D.R."/>
            <person name="Frank A.C."/>
            <person name="Conant G.C."/>
            <person name="Byrne K.P."/>
            <person name="Woolfit M."/>
            <person name="Wolfe K.H."/>
        </authorList>
    </citation>
    <scope>NUCLEOTIDE SEQUENCE [LARGE SCALE GENOMIC DNA]</scope>
    <source>
        <strain evidence="8">ATCC 22028 / DSM 70294 / BCRC 21397 / CBS 2163 / NBRC 10782 / NRRL Y-8283 / UCD 57-17</strain>
    </source>
</reference>
<dbReference type="OrthoDB" id="6718656at2759"/>
<dbReference type="GO" id="GO:0030907">
    <property type="term" value="C:MBF transcription complex"/>
    <property type="evidence" value="ECO:0007669"/>
    <property type="project" value="TreeGrafter"/>
</dbReference>
<dbReference type="OMA" id="WINITQI"/>
<dbReference type="PROSITE" id="PS51299">
    <property type="entry name" value="HTH_APSES"/>
    <property type="match status" value="1"/>
</dbReference>
<feature type="compositionally biased region" description="Polar residues" evidence="5">
    <location>
        <begin position="469"/>
        <end position="484"/>
    </location>
</feature>
<dbReference type="PANTHER" id="PTHR43828:SF7">
    <property type="entry name" value="REGULATORY PROTEIN SWI4"/>
    <property type="match status" value="1"/>
</dbReference>
<evidence type="ECO:0000313" key="8">
    <source>
        <dbReference type="Proteomes" id="UP000000267"/>
    </source>
</evidence>
<dbReference type="InterPro" id="IPR002110">
    <property type="entry name" value="Ankyrin_rpt"/>
</dbReference>
<dbReference type="SUPFAM" id="SSF54616">
    <property type="entry name" value="DNA-binding domain of Mlu1-box binding protein MBP1"/>
    <property type="match status" value="1"/>
</dbReference>
<dbReference type="SMART" id="SM00248">
    <property type="entry name" value="ANK"/>
    <property type="match status" value="2"/>
</dbReference>
<keyword evidence="4" id="KW-0175">Coiled coil</keyword>
<dbReference type="Gene3D" id="1.25.40.20">
    <property type="entry name" value="Ankyrin repeat-containing domain"/>
    <property type="match status" value="1"/>
</dbReference>
<protein>
    <recommendedName>
        <fullName evidence="6">HTH APSES-type domain-containing protein</fullName>
    </recommendedName>
</protein>
<feature type="domain" description="HTH APSES-type" evidence="6">
    <location>
        <begin position="88"/>
        <end position="198"/>
    </location>
</feature>
<evidence type="ECO:0000313" key="7">
    <source>
        <dbReference type="EMBL" id="EDO19572.1"/>
    </source>
</evidence>
<dbReference type="InterPro" id="IPR051642">
    <property type="entry name" value="SWI6-like"/>
</dbReference>
<evidence type="ECO:0000256" key="4">
    <source>
        <dbReference type="SAM" id="Coils"/>
    </source>
</evidence>
<dbReference type="STRING" id="436907.A7TDV2"/>
<dbReference type="GO" id="GO:0001228">
    <property type="term" value="F:DNA-binding transcription activator activity, RNA polymerase II-specific"/>
    <property type="evidence" value="ECO:0007669"/>
    <property type="project" value="UniProtKB-ARBA"/>
</dbReference>
<dbReference type="FunFam" id="1.25.40.20:FF:000361">
    <property type="entry name" value="Swi4p"/>
    <property type="match status" value="1"/>
</dbReference>
<dbReference type="Pfam" id="PF04383">
    <property type="entry name" value="KilA-N"/>
    <property type="match status" value="1"/>
</dbReference>
<dbReference type="PhylomeDB" id="A7TDV2"/>
<feature type="region of interest" description="Disordered" evidence="5">
    <location>
        <begin position="447"/>
        <end position="484"/>
    </location>
</feature>
<evidence type="ECO:0000256" key="1">
    <source>
        <dbReference type="ARBA" id="ARBA00022737"/>
    </source>
</evidence>
<dbReference type="PROSITE" id="PS50088">
    <property type="entry name" value="ANK_REPEAT"/>
    <property type="match status" value="2"/>
</dbReference>
<dbReference type="InterPro" id="IPR018004">
    <property type="entry name" value="KilA/APSES_HTH"/>
</dbReference>
<feature type="compositionally biased region" description="Low complexity" evidence="5">
    <location>
        <begin position="454"/>
        <end position="468"/>
    </location>
</feature>
<dbReference type="InParanoid" id="A7TDV2"/>
<evidence type="ECO:0000256" key="5">
    <source>
        <dbReference type="SAM" id="MobiDB-lite"/>
    </source>
</evidence>
<dbReference type="SMART" id="SM01252">
    <property type="entry name" value="KilA-N"/>
    <property type="match status" value="1"/>
</dbReference>
<organism evidence="8">
    <name type="scientific">Vanderwaltozyma polyspora (strain ATCC 22028 / DSM 70294 / BCRC 21397 / CBS 2163 / NBRC 10782 / NRRL Y-8283 / UCD 57-17)</name>
    <name type="common">Kluyveromyces polysporus</name>
    <dbReference type="NCBI Taxonomy" id="436907"/>
    <lineage>
        <taxon>Eukaryota</taxon>
        <taxon>Fungi</taxon>
        <taxon>Dikarya</taxon>
        <taxon>Ascomycota</taxon>
        <taxon>Saccharomycotina</taxon>
        <taxon>Saccharomycetes</taxon>
        <taxon>Saccharomycetales</taxon>
        <taxon>Saccharomycetaceae</taxon>
        <taxon>Vanderwaltozyma</taxon>
    </lineage>
</organism>
<dbReference type="SUPFAM" id="SSF48403">
    <property type="entry name" value="Ankyrin repeat"/>
    <property type="match status" value="1"/>
</dbReference>
<feature type="repeat" description="ANK" evidence="3">
    <location>
        <begin position="662"/>
        <end position="694"/>
    </location>
</feature>
<evidence type="ECO:0000259" key="6">
    <source>
        <dbReference type="PROSITE" id="PS51299"/>
    </source>
</evidence>
<name>A7TDV2_VANPO</name>
<gene>
    <name evidence="7" type="ORF">Kpol_1018p105</name>
</gene>
<dbReference type="PANTHER" id="PTHR43828">
    <property type="entry name" value="ASPARAGINASE"/>
    <property type="match status" value="1"/>
</dbReference>
<dbReference type="InterPro" id="IPR036887">
    <property type="entry name" value="HTH_APSES_sf"/>
</dbReference>
<dbReference type="PROSITE" id="PS50297">
    <property type="entry name" value="ANK_REP_REGION"/>
    <property type="match status" value="2"/>
</dbReference>
<sequence length="1048" mass="117685">MEFGTVIMDTNKLSKDNSNRQKKMNLFIQSSTNLSFDPSASISKEVNFIHSNQANNWNQKNMIQLSSANTNINDNSSLLPQNTGLPVIEIATYAETDVYECYIRGSESRIVMRRTSNDWINITQIFKLASFTKTKRTKVLEIESNNIQHEKVQGGYGRFQGTWIPLNDAKNLVQKYNIVDPVVTTIINFVLDPNNPPVKRSKNSVLKRNSPGVRINSPSSYNKTPKKKNSTSSSTSSQSVGVKKSKKINGSNSHINPSPLQNIAFQTPQQLSSSHSNGMNTIHATDTTIETLSNGEGRNTSTNKNPPLHMINTDQTPLPNGYSATQKPLQFFSVPTNVSNTQNNNGGNNNSFLTLIPENAHQSSFNGNNSDIIDDRNHNNGNVITNRVVKKRKKTQISEFAVSPDQEIVPKGNIVNTTNIHDKTQNDFKLMKQEMMLKYSAQKYSNHLREKQSSSDSWSSTSTNVISSQENQTPVSSRSATPNAFQSNRNMAKFTMLSAEKYKDLILQTLSSEDYSNSSSLPPALYHPPPSLDINFEVDDQGHTALHWAVAMSNIPLIKLLLALNADVLKCNKRGFNSVTKLVFYNNCFKAGSFPEILSLLKVCLISADMNNRLPLHYLIELSVNNSKDPTVIHYYMDMIIKILGTEDYSLLKMCLNFQDSMGNTVLHLAALNMNIDIYNTLLQFGASADIANFNNETPSFILAKYNLYSSQISRTNITTSFDNVLDLQNDLQTMSSSKPSKESGDDSFKHQLLDHQHLGISTPLVTNDKKDVENEMNNISTIMEDISTIENMVSSTVMDSAEPLHKQLLKHSPTLYKTKPTIDSTKPVLEKPVTLLEAPSPILPIGNNELEDIPESIKIASQLAKLSEKLTEEIRVQIDEMQTEVEKTKHSIDIIDKQIIKTKSQKKVIFNQFNNGSHNINSMTNLENIIMALQNEVEEQKHTLYMKLERAQSNNLVKLIKEENKHRPDLAAAENDKLTRTEEYEGLLAELNKLKANKKRLIREIVEKTATNKTSSKILKYKKLSGIEVDDIDSKLDEIEQDLRLSI</sequence>
<feature type="repeat" description="ANK" evidence="3">
    <location>
        <begin position="541"/>
        <end position="573"/>
    </location>
</feature>
<feature type="compositionally biased region" description="Polar residues" evidence="5">
    <location>
        <begin position="248"/>
        <end position="260"/>
    </location>
</feature>
<proteinExistence type="predicted"/>
<dbReference type="InterPro" id="IPR003163">
    <property type="entry name" value="Tscrpt_reg_HTH_APSES-type"/>
</dbReference>
<dbReference type="GO" id="GO:0003677">
    <property type="term" value="F:DNA binding"/>
    <property type="evidence" value="ECO:0007669"/>
    <property type="project" value="InterPro"/>
</dbReference>
<feature type="region of interest" description="Disordered" evidence="5">
    <location>
        <begin position="193"/>
        <end position="260"/>
    </location>
</feature>
<dbReference type="InterPro" id="IPR036770">
    <property type="entry name" value="Ankyrin_rpt-contain_sf"/>
</dbReference>
<feature type="coiled-coil region" evidence="4">
    <location>
        <begin position="985"/>
        <end position="1012"/>
    </location>
</feature>
<dbReference type="AlphaFoldDB" id="A7TDV2"/>
<dbReference type="FunFam" id="3.10.260.10:FF:000006">
    <property type="entry name" value="Swi4p"/>
    <property type="match status" value="1"/>
</dbReference>
<keyword evidence="1" id="KW-0677">Repeat</keyword>
<feature type="compositionally biased region" description="Low complexity" evidence="5">
    <location>
        <begin position="230"/>
        <end position="242"/>
    </location>
</feature>
<dbReference type="eggNOG" id="ENOG502QUTG">
    <property type="taxonomic scope" value="Eukaryota"/>
</dbReference>
<dbReference type="RefSeq" id="XP_001647430.1">
    <property type="nucleotide sequence ID" value="XM_001647380.1"/>
</dbReference>
<evidence type="ECO:0000256" key="2">
    <source>
        <dbReference type="ARBA" id="ARBA00023043"/>
    </source>
</evidence>
<dbReference type="KEGG" id="vpo:Kpol_1018p105"/>
<evidence type="ECO:0000256" key="3">
    <source>
        <dbReference type="PROSITE-ProRule" id="PRU00023"/>
    </source>
</evidence>
<dbReference type="GeneID" id="5547930"/>
<dbReference type="GO" id="GO:0033309">
    <property type="term" value="C:SBF transcription complex"/>
    <property type="evidence" value="ECO:0007669"/>
    <property type="project" value="TreeGrafter"/>
</dbReference>
<dbReference type="Pfam" id="PF00023">
    <property type="entry name" value="Ank"/>
    <property type="match status" value="2"/>
</dbReference>
<keyword evidence="8" id="KW-1185">Reference proteome</keyword>
<keyword evidence="2 3" id="KW-0040">ANK repeat</keyword>
<feature type="coiled-coil region" evidence="4">
    <location>
        <begin position="924"/>
        <end position="955"/>
    </location>
</feature>
<accession>A7TDV2</accession>
<dbReference type="Gene3D" id="3.10.260.10">
    <property type="entry name" value="Transcription regulator HTH, APSES-type DNA-binding domain"/>
    <property type="match status" value="1"/>
</dbReference>
<dbReference type="HOGENOM" id="CLU_009666_0_0_1"/>
<dbReference type="FunCoup" id="A7TDV2">
    <property type="interactions" value="1165"/>
</dbReference>
<dbReference type="EMBL" id="DS480378">
    <property type="protein sequence ID" value="EDO19572.1"/>
    <property type="molecule type" value="Genomic_DNA"/>
</dbReference>
<dbReference type="Proteomes" id="UP000000267">
    <property type="component" value="Unassembled WGS sequence"/>
</dbReference>